<dbReference type="EMBL" id="CR382121">
    <property type="protein sequence ID" value="CAH02844.1"/>
    <property type="molecule type" value="Genomic_DNA"/>
</dbReference>
<dbReference type="InterPro" id="IPR016095">
    <property type="entry name" value="Ribosomal_uL1_3-a/b-sand"/>
</dbReference>
<name>Q6CXT3_KLULA</name>
<organism evidence="1 2">
    <name type="scientific">Kluyveromyces lactis (strain ATCC 8585 / CBS 2359 / DSM 70799 / NBRC 1267 / NRRL Y-1140 / WM37)</name>
    <name type="common">Yeast</name>
    <name type="synonym">Candida sphaerica</name>
    <dbReference type="NCBI Taxonomy" id="284590"/>
    <lineage>
        <taxon>Eukaryota</taxon>
        <taxon>Fungi</taxon>
        <taxon>Dikarya</taxon>
        <taxon>Ascomycota</taxon>
        <taxon>Saccharomycotina</taxon>
        <taxon>Saccharomycetes</taxon>
        <taxon>Saccharomycetales</taxon>
        <taxon>Saccharomycetaceae</taxon>
        <taxon>Kluyveromyces</taxon>
    </lineage>
</organism>
<proteinExistence type="predicted"/>
<reference evidence="1 2" key="1">
    <citation type="journal article" date="2004" name="Nature">
        <title>Genome evolution in yeasts.</title>
        <authorList>
            <consortium name="Genolevures"/>
            <person name="Dujon B."/>
            <person name="Sherman D."/>
            <person name="Fischer G."/>
            <person name="Durrens P."/>
            <person name="Casaregola S."/>
            <person name="Lafontaine I."/>
            <person name="de Montigny J."/>
            <person name="Marck C."/>
            <person name="Neuveglise C."/>
            <person name="Talla E."/>
            <person name="Goffard N."/>
            <person name="Frangeul L."/>
            <person name="Aigle M."/>
            <person name="Anthouard V."/>
            <person name="Babour A."/>
            <person name="Barbe V."/>
            <person name="Barnay S."/>
            <person name="Blanchin S."/>
            <person name="Beckerich J.M."/>
            <person name="Beyne E."/>
            <person name="Bleykasten C."/>
            <person name="Boisrame A."/>
            <person name="Boyer J."/>
            <person name="Cattolico L."/>
            <person name="Confanioleri F."/>
            <person name="de Daruvar A."/>
            <person name="Despons L."/>
            <person name="Fabre E."/>
            <person name="Fairhead C."/>
            <person name="Ferry-Dumazet H."/>
            <person name="Groppi A."/>
            <person name="Hantraye F."/>
            <person name="Hennequin C."/>
            <person name="Jauniaux N."/>
            <person name="Joyet P."/>
            <person name="Kachouri R."/>
            <person name="Kerrest A."/>
            <person name="Koszul R."/>
            <person name="Lemaire M."/>
            <person name="Lesur I."/>
            <person name="Ma L."/>
            <person name="Muller H."/>
            <person name="Nicaud J.M."/>
            <person name="Nikolski M."/>
            <person name="Oztas S."/>
            <person name="Ozier-Kalogeropoulos O."/>
            <person name="Pellenz S."/>
            <person name="Potier S."/>
            <person name="Richard G.F."/>
            <person name="Straub M.L."/>
            <person name="Suleau A."/>
            <person name="Swennene D."/>
            <person name="Tekaia F."/>
            <person name="Wesolowski-Louvel M."/>
            <person name="Westhof E."/>
            <person name="Wirth B."/>
            <person name="Zeniou-Meyer M."/>
            <person name="Zivanovic I."/>
            <person name="Bolotin-Fukuhara M."/>
            <person name="Thierry A."/>
            <person name="Bouchier C."/>
            <person name="Caudron B."/>
            <person name="Scarpelli C."/>
            <person name="Gaillardin C."/>
            <person name="Weissenbach J."/>
            <person name="Wincker P."/>
            <person name="Souciet J.L."/>
        </authorList>
    </citation>
    <scope>NUCLEOTIDE SEQUENCE [LARGE SCALE GENOMIC DNA]</scope>
    <source>
        <strain evidence="2">ATCC 8585 / CBS 2359 / DSM 70799 / NBRC 1267 / NRRL Y-1140 / WM37</strain>
    </source>
</reference>
<accession>Q6CXT3</accession>
<protein>
    <submittedName>
        <fullName evidence="1">KLLA0A05753p</fullName>
    </submittedName>
</protein>
<gene>
    <name evidence="1" type="ORF">KLLA0_A05753g</name>
</gene>
<evidence type="ECO:0000313" key="2">
    <source>
        <dbReference type="Proteomes" id="UP000000598"/>
    </source>
</evidence>
<dbReference type="InParanoid" id="Q6CXT3"/>
<dbReference type="STRING" id="284590.Q6CXT3"/>
<evidence type="ECO:0000313" key="1">
    <source>
        <dbReference type="EMBL" id="CAH02844.1"/>
    </source>
</evidence>
<dbReference type="InterPro" id="IPR028364">
    <property type="entry name" value="Ribosomal_uL1/biogenesis"/>
</dbReference>
<dbReference type="InterPro" id="IPR023674">
    <property type="entry name" value="Ribosomal_uL1-like"/>
</dbReference>
<dbReference type="AlphaFoldDB" id="Q6CXT3"/>
<dbReference type="HOGENOM" id="CLU_063901_0_0_1"/>
<sequence length="270" mass="30769">MPIELDTDGATTKALRALTKQCEVDPKLANDTSIHLIINTQQPVGIRNDHVPRIIPLKHSQMKSANDVRILLICKDPSTLYRDSLTKEKATAELFKEIISVKKLKQRFRGKKLKELYNEFDMIVADYRVHHLLPSVLGSTFYRSNRKLPFVVRMSKQIKEKGSKMKEDCDPKYVKAQVKSICKNTWFLPNKDNCLSIKIGEIGVHAEAELMANAEDVIDFLCDRSKKPQGGCIKDGKISSIFVKTSNSLSLPIWKKLEQESIDDDEEIRL</sequence>
<dbReference type="eggNOG" id="KOG1685">
    <property type="taxonomic scope" value="Eukaryota"/>
</dbReference>
<dbReference type="PaxDb" id="284590-Q6CXT3"/>
<dbReference type="Proteomes" id="UP000000598">
    <property type="component" value="Chromosome A"/>
</dbReference>
<dbReference type="Pfam" id="PF00687">
    <property type="entry name" value="Ribosomal_L1"/>
    <property type="match status" value="1"/>
</dbReference>
<dbReference type="OMA" id="ADFRVHH"/>
<dbReference type="SUPFAM" id="SSF56808">
    <property type="entry name" value="Ribosomal protein L1"/>
    <property type="match status" value="1"/>
</dbReference>
<dbReference type="FunCoup" id="Q6CXT3">
    <property type="interactions" value="408"/>
</dbReference>
<dbReference type="Gene3D" id="3.40.50.790">
    <property type="match status" value="1"/>
</dbReference>
<dbReference type="KEGG" id="kla:KLLA0_A05753g"/>
<keyword evidence="2" id="KW-1185">Reference proteome</keyword>